<dbReference type="EMBL" id="LAZR01004822">
    <property type="protein sequence ID" value="KKN05294.1"/>
    <property type="molecule type" value="Genomic_DNA"/>
</dbReference>
<name>A0A0F9MHH8_9ZZZZ</name>
<organism evidence="1">
    <name type="scientific">marine sediment metagenome</name>
    <dbReference type="NCBI Taxonomy" id="412755"/>
    <lineage>
        <taxon>unclassified sequences</taxon>
        <taxon>metagenomes</taxon>
        <taxon>ecological metagenomes</taxon>
    </lineage>
</organism>
<dbReference type="AlphaFoldDB" id="A0A0F9MHH8"/>
<sequence>MKLFEGFHAVGKEMRWQTPHLYPDPPGGFWEETGHTVTASYKETMFWYGGPGGLTKVAVKKRDQNGTPIYAICPGPTWLGAQEIYAPDGKNIYEDLWIMPEAEPKDVEVAHGIIKVVWQTFDSTWQAYMKSMPDGLYAERTKVWEGLSLPLIEDLGCYPIELESIWS</sequence>
<comment type="caution">
    <text evidence="1">The sequence shown here is derived from an EMBL/GenBank/DDBJ whole genome shotgun (WGS) entry which is preliminary data.</text>
</comment>
<protein>
    <submittedName>
        <fullName evidence="1">Uncharacterized protein</fullName>
    </submittedName>
</protein>
<proteinExistence type="predicted"/>
<gene>
    <name evidence="1" type="ORF">LCGC14_1088850</name>
</gene>
<reference evidence="1" key="1">
    <citation type="journal article" date="2015" name="Nature">
        <title>Complex archaea that bridge the gap between prokaryotes and eukaryotes.</title>
        <authorList>
            <person name="Spang A."/>
            <person name="Saw J.H."/>
            <person name="Jorgensen S.L."/>
            <person name="Zaremba-Niedzwiedzka K."/>
            <person name="Martijn J."/>
            <person name="Lind A.E."/>
            <person name="van Eijk R."/>
            <person name="Schleper C."/>
            <person name="Guy L."/>
            <person name="Ettema T.J."/>
        </authorList>
    </citation>
    <scope>NUCLEOTIDE SEQUENCE</scope>
</reference>
<evidence type="ECO:0000313" key="1">
    <source>
        <dbReference type="EMBL" id="KKN05294.1"/>
    </source>
</evidence>
<accession>A0A0F9MHH8</accession>